<proteinExistence type="predicted"/>
<dbReference type="Proteomes" id="UP001162992">
    <property type="component" value="Chromosome 7"/>
</dbReference>
<evidence type="ECO:0000313" key="2">
    <source>
        <dbReference type="Proteomes" id="UP001162992"/>
    </source>
</evidence>
<organism evidence="1 2">
    <name type="scientific">Diphasiastrum complanatum</name>
    <name type="common">Issler's clubmoss</name>
    <name type="synonym">Lycopodium complanatum</name>
    <dbReference type="NCBI Taxonomy" id="34168"/>
    <lineage>
        <taxon>Eukaryota</taxon>
        <taxon>Viridiplantae</taxon>
        <taxon>Streptophyta</taxon>
        <taxon>Embryophyta</taxon>
        <taxon>Tracheophyta</taxon>
        <taxon>Lycopodiopsida</taxon>
        <taxon>Lycopodiales</taxon>
        <taxon>Lycopodiaceae</taxon>
        <taxon>Lycopodioideae</taxon>
        <taxon>Diphasiastrum</taxon>
    </lineage>
</organism>
<name>A0ACC2D8M2_DIPCM</name>
<sequence>MSEVFLHVYDVTNSVSVKTSNVIVNLNKLMRDGIGLGGIFHGAIQVYDTEWSFGYCENGSGVFSCLPKQNPMYTYRETVSLGHTTLSEIRVNQILTELSREWPGYSYDLLSKNCNNFCEQLCERLGVQKIPGWVNRFANAGDVAVEVAGNAMERLRQAKTDIVSAGKVAIRYLSGGVSSSTDSANHQSENGATMTNLFARFSLPKIPWRNLSQDSPSLQEPLGSNNSQTERTSEENNLFR</sequence>
<protein>
    <submittedName>
        <fullName evidence="1">Uncharacterized protein</fullName>
    </submittedName>
</protein>
<keyword evidence="2" id="KW-1185">Reference proteome</keyword>
<accession>A0ACC2D8M2</accession>
<dbReference type="EMBL" id="CM055098">
    <property type="protein sequence ID" value="KAJ7550549.1"/>
    <property type="molecule type" value="Genomic_DNA"/>
</dbReference>
<comment type="caution">
    <text evidence="1">The sequence shown here is derived from an EMBL/GenBank/DDBJ whole genome shotgun (WGS) entry which is preliminary data.</text>
</comment>
<evidence type="ECO:0000313" key="1">
    <source>
        <dbReference type="EMBL" id="KAJ7550549.1"/>
    </source>
</evidence>
<reference evidence="2" key="1">
    <citation type="journal article" date="2024" name="Proc. Natl. Acad. Sci. U.S.A.">
        <title>Extraordinary preservation of gene collinearity over three hundred million years revealed in homosporous lycophytes.</title>
        <authorList>
            <person name="Li C."/>
            <person name="Wickell D."/>
            <person name="Kuo L.Y."/>
            <person name="Chen X."/>
            <person name="Nie B."/>
            <person name="Liao X."/>
            <person name="Peng D."/>
            <person name="Ji J."/>
            <person name="Jenkins J."/>
            <person name="Williams M."/>
            <person name="Shu S."/>
            <person name="Plott C."/>
            <person name="Barry K."/>
            <person name="Rajasekar S."/>
            <person name="Grimwood J."/>
            <person name="Han X."/>
            <person name="Sun S."/>
            <person name="Hou Z."/>
            <person name="He W."/>
            <person name="Dai G."/>
            <person name="Sun C."/>
            <person name="Schmutz J."/>
            <person name="Leebens-Mack J.H."/>
            <person name="Li F.W."/>
            <person name="Wang L."/>
        </authorList>
    </citation>
    <scope>NUCLEOTIDE SEQUENCE [LARGE SCALE GENOMIC DNA]</scope>
    <source>
        <strain evidence="2">cv. PW_Plant_1</strain>
    </source>
</reference>
<gene>
    <name evidence="1" type="ORF">O6H91_07G105400</name>
</gene>